<dbReference type="AlphaFoldDB" id="C4JTA6"/>
<dbReference type="InParanoid" id="C4JTA6"/>
<feature type="signal peptide" evidence="1">
    <location>
        <begin position="1"/>
        <end position="17"/>
    </location>
</feature>
<dbReference type="HOGENOM" id="CLU_178665_0_0_1"/>
<dbReference type="VEuPathDB" id="FungiDB:UREG_05695"/>
<accession>C4JTA6</accession>
<name>C4JTA6_UNCRE</name>
<evidence type="ECO:0000313" key="2">
    <source>
        <dbReference type="EMBL" id="EEP80853.1"/>
    </source>
</evidence>
<keyword evidence="3" id="KW-1185">Reference proteome</keyword>
<feature type="chain" id="PRO_5002938064" evidence="1">
    <location>
        <begin position="18"/>
        <end position="102"/>
    </location>
</feature>
<dbReference type="OrthoDB" id="5361929at2759"/>
<proteinExistence type="predicted"/>
<organism evidence="2 3">
    <name type="scientific">Uncinocarpus reesii (strain UAMH 1704)</name>
    <dbReference type="NCBI Taxonomy" id="336963"/>
    <lineage>
        <taxon>Eukaryota</taxon>
        <taxon>Fungi</taxon>
        <taxon>Dikarya</taxon>
        <taxon>Ascomycota</taxon>
        <taxon>Pezizomycotina</taxon>
        <taxon>Eurotiomycetes</taxon>
        <taxon>Eurotiomycetidae</taxon>
        <taxon>Onygenales</taxon>
        <taxon>Onygenaceae</taxon>
        <taxon>Uncinocarpus</taxon>
    </lineage>
</organism>
<keyword evidence="1" id="KW-0732">Signal</keyword>
<evidence type="ECO:0000313" key="3">
    <source>
        <dbReference type="Proteomes" id="UP000002058"/>
    </source>
</evidence>
<evidence type="ECO:0000256" key="1">
    <source>
        <dbReference type="SAM" id="SignalP"/>
    </source>
</evidence>
<dbReference type="Proteomes" id="UP000002058">
    <property type="component" value="Unassembled WGS sequence"/>
</dbReference>
<dbReference type="KEGG" id="ure:UREG_05695"/>
<dbReference type="EMBL" id="CH476617">
    <property type="protein sequence ID" value="EEP80853.1"/>
    <property type="molecule type" value="Genomic_DNA"/>
</dbReference>
<dbReference type="eggNOG" id="ENOG502SUZD">
    <property type="taxonomic scope" value="Eukaryota"/>
</dbReference>
<sequence>MKLSAVTFLSCLALSSAWKLDLYASDKRHVSTHGTRDSGCKNIDFSPALKVNRANFRPATNNWPDPGTFELYVNKNCKKLSYRNDKGNHKMTARTIRSYKVY</sequence>
<reference evidence="3" key="1">
    <citation type="journal article" date="2009" name="Genome Res.">
        <title>Comparative genomic analyses of the human fungal pathogens Coccidioides and their relatives.</title>
        <authorList>
            <person name="Sharpton T.J."/>
            <person name="Stajich J.E."/>
            <person name="Rounsley S.D."/>
            <person name="Gardner M.J."/>
            <person name="Wortman J.R."/>
            <person name="Jordar V.S."/>
            <person name="Maiti R."/>
            <person name="Kodira C.D."/>
            <person name="Neafsey D.E."/>
            <person name="Zeng Q."/>
            <person name="Hung C.-Y."/>
            <person name="McMahan C."/>
            <person name="Muszewska A."/>
            <person name="Grynberg M."/>
            <person name="Mandel M.A."/>
            <person name="Kellner E.M."/>
            <person name="Barker B.M."/>
            <person name="Galgiani J.N."/>
            <person name="Orbach M.J."/>
            <person name="Kirkland T.N."/>
            <person name="Cole G.T."/>
            <person name="Henn M.R."/>
            <person name="Birren B.W."/>
            <person name="Taylor J.W."/>
        </authorList>
    </citation>
    <scope>NUCLEOTIDE SEQUENCE [LARGE SCALE GENOMIC DNA]</scope>
    <source>
        <strain evidence="3">UAMH 1704</strain>
    </source>
</reference>
<gene>
    <name evidence="2" type="ORF">UREG_05695</name>
</gene>
<dbReference type="OMA" id="TERNCKF"/>
<dbReference type="RefSeq" id="XP_002585006.1">
    <property type="nucleotide sequence ID" value="XM_002584960.1"/>
</dbReference>
<protein>
    <submittedName>
        <fullName evidence="2">Uncharacterized protein</fullName>
    </submittedName>
</protein>
<dbReference type="GeneID" id="8439333"/>